<evidence type="ECO:0000256" key="3">
    <source>
        <dbReference type="ARBA" id="ARBA00012572"/>
    </source>
</evidence>
<evidence type="ECO:0000256" key="4">
    <source>
        <dbReference type="ARBA" id="ARBA00022272"/>
    </source>
</evidence>
<dbReference type="Gene3D" id="3.20.20.70">
    <property type="entry name" value="Aldolase class I"/>
    <property type="match status" value="1"/>
</dbReference>
<comment type="catalytic activity">
    <reaction evidence="1 9">
        <text>N-(5-phospho-beta-D-ribosyl)anthranilate = 1-(2-carboxyphenylamino)-1-deoxy-D-ribulose 5-phosphate</text>
        <dbReference type="Rhea" id="RHEA:21540"/>
        <dbReference type="ChEBI" id="CHEBI:18277"/>
        <dbReference type="ChEBI" id="CHEBI:58613"/>
        <dbReference type="EC" id="5.3.1.24"/>
    </reaction>
</comment>
<evidence type="ECO:0000256" key="5">
    <source>
        <dbReference type="ARBA" id="ARBA00022605"/>
    </source>
</evidence>
<dbReference type="Proteomes" id="UP000315283">
    <property type="component" value="Unassembled WGS sequence"/>
</dbReference>
<evidence type="ECO:0000256" key="8">
    <source>
        <dbReference type="ARBA" id="ARBA00023235"/>
    </source>
</evidence>
<protein>
    <recommendedName>
        <fullName evidence="4 9">N-(5'-phosphoribosyl)anthranilate isomerase</fullName>
        <shortName evidence="9">PRAI</shortName>
        <ecNumber evidence="3 9">5.3.1.24</ecNumber>
    </recommendedName>
</protein>
<comment type="pathway">
    <text evidence="2 9">Amino-acid biosynthesis; L-tryptophan biosynthesis; L-tryptophan from chorismate: step 3/5.</text>
</comment>
<dbReference type="GO" id="GO:0000162">
    <property type="term" value="P:L-tryptophan biosynthetic process"/>
    <property type="evidence" value="ECO:0007669"/>
    <property type="project" value="UniProtKB-UniRule"/>
</dbReference>
<keyword evidence="5 9" id="KW-0028">Amino-acid biosynthesis</keyword>
<evidence type="ECO:0000256" key="7">
    <source>
        <dbReference type="ARBA" id="ARBA00023141"/>
    </source>
</evidence>
<reference evidence="11 12" key="1">
    <citation type="submission" date="2019-02" db="EMBL/GenBank/DDBJ databases">
        <title>Prokaryotic population dynamics and viral predation in marine succession experiment using metagenomics: the confinement effect.</title>
        <authorList>
            <person name="Haro-Moreno J.M."/>
            <person name="Rodriguez-Valera F."/>
            <person name="Lopez-Perez M."/>
        </authorList>
    </citation>
    <scope>NUCLEOTIDE SEQUENCE [LARGE SCALE GENOMIC DNA]</scope>
    <source>
        <strain evidence="11">MED-G164</strain>
    </source>
</reference>
<dbReference type="EMBL" id="SHBJ01000015">
    <property type="protein sequence ID" value="RZO28293.1"/>
    <property type="molecule type" value="Genomic_DNA"/>
</dbReference>
<comment type="similarity">
    <text evidence="9">Belongs to the TrpF family.</text>
</comment>
<dbReference type="PANTHER" id="PTHR42894">
    <property type="entry name" value="N-(5'-PHOSPHORIBOSYL)ANTHRANILATE ISOMERASE"/>
    <property type="match status" value="1"/>
</dbReference>
<dbReference type="InterPro" id="IPR044643">
    <property type="entry name" value="TrpF_fam"/>
</dbReference>
<keyword evidence="7 9" id="KW-0057">Aromatic amino acid biosynthesis</keyword>
<evidence type="ECO:0000313" key="12">
    <source>
        <dbReference type="Proteomes" id="UP000315283"/>
    </source>
</evidence>
<organism evidence="11 12">
    <name type="scientific">SAR86 cluster bacterium</name>
    <dbReference type="NCBI Taxonomy" id="2030880"/>
    <lineage>
        <taxon>Bacteria</taxon>
        <taxon>Pseudomonadati</taxon>
        <taxon>Pseudomonadota</taxon>
        <taxon>Gammaproteobacteria</taxon>
        <taxon>SAR86 cluster</taxon>
    </lineage>
</organism>
<dbReference type="Pfam" id="PF00697">
    <property type="entry name" value="PRAI"/>
    <property type="match status" value="1"/>
</dbReference>
<dbReference type="GO" id="GO:0004640">
    <property type="term" value="F:phosphoribosylanthranilate isomerase activity"/>
    <property type="evidence" value="ECO:0007669"/>
    <property type="project" value="UniProtKB-UniRule"/>
</dbReference>
<dbReference type="HAMAP" id="MF_00135">
    <property type="entry name" value="PRAI"/>
    <property type="match status" value="1"/>
</dbReference>
<dbReference type="InterPro" id="IPR011060">
    <property type="entry name" value="RibuloseP-bd_barrel"/>
</dbReference>
<sequence length="208" mass="23680">MMKPLVKICGIKDSKILNKLITIKEIDFIGFIFYQDSPRNVSDDLLQQLKDIDFKEKRPVCVYVNASSSLIEETSSCFDNPVLQFHGDETNEFCKSFGKDFWKVIRVKDLSSIQKISEYQNASAILLENYEKGIYGGTGKSFDWDLMENIKTLDMKIIVSGGINIKNVHNAININPWCIDINSGVESSTGVKDLKLINEILEIYNHEI</sequence>
<evidence type="ECO:0000256" key="6">
    <source>
        <dbReference type="ARBA" id="ARBA00022822"/>
    </source>
</evidence>
<keyword evidence="6 9" id="KW-0822">Tryptophan biosynthesis</keyword>
<evidence type="ECO:0000313" key="11">
    <source>
        <dbReference type="EMBL" id="RZO28293.1"/>
    </source>
</evidence>
<accession>A0A520N4A4</accession>
<evidence type="ECO:0000259" key="10">
    <source>
        <dbReference type="Pfam" id="PF00697"/>
    </source>
</evidence>
<proteinExistence type="inferred from homology"/>
<dbReference type="EC" id="5.3.1.24" evidence="3 9"/>
<dbReference type="UniPathway" id="UPA00035">
    <property type="reaction ID" value="UER00042"/>
</dbReference>
<evidence type="ECO:0000256" key="2">
    <source>
        <dbReference type="ARBA" id="ARBA00004664"/>
    </source>
</evidence>
<comment type="caution">
    <text evidence="11">The sequence shown here is derived from an EMBL/GenBank/DDBJ whole genome shotgun (WGS) entry which is preliminary data.</text>
</comment>
<gene>
    <name evidence="9" type="primary">trpF</name>
    <name evidence="11" type="ORF">EVA97_02865</name>
</gene>
<dbReference type="PANTHER" id="PTHR42894:SF1">
    <property type="entry name" value="N-(5'-PHOSPHORIBOSYL)ANTHRANILATE ISOMERASE"/>
    <property type="match status" value="1"/>
</dbReference>
<feature type="domain" description="N-(5'phosphoribosyl) anthranilate isomerase (PRAI)" evidence="10">
    <location>
        <begin position="6"/>
        <end position="202"/>
    </location>
</feature>
<evidence type="ECO:0000256" key="9">
    <source>
        <dbReference type="HAMAP-Rule" id="MF_00135"/>
    </source>
</evidence>
<dbReference type="SUPFAM" id="SSF51366">
    <property type="entry name" value="Ribulose-phoshate binding barrel"/>
    <property type="match status" value="1"/>
</dbReference>
<dbReference type="AlphaFoldDB" id="A0A520N4A4"/>
<dbReference type="InterPro" id="IPR001240">
    <property type="entry name" value="PRAI_dom"/>
</dbReference>
<dbReference type="InterPro" id="IPR013785">
    <property type="entry name" value="Aldolase_TIM"/>
</dbReference>
<dbReference type="CDD" id="cd00405">
    <property type="entry name" value="PRAI"/>
    <property type="match status" value="1"/>
</dbReference>
<name>A0A520N4A4_9GAMM</name>
<evidence type="ECO:0000256" key="1">
    <source>
        <dbReference type="ARBA" id="ARBA00001164"/>
    </source>
</evidence>
<keyword evidence="8 9" id="KW-0413">Isomerase</keyword>